<protein>
    <recommendedName>
        <fullName evidence="3">Secreted protein</fullName>
    </recommendedName>
</protein>
<reference evidence="1 2" key="1">
    <citation type="submission" date="2021-06" db="EMBL/GenBank/DDBJ databases">
        <authorList>
            <person name="Palmer J.M."/>
        </authorList>
    </citation>
    <scope>NUCLEOTIDE SEQUENCE [LARGE SCALE GENOMIC DNA]</scope>
    <source>
        <strain evidence="1 2">AS_MEX2019</strain>
        <tissue evidence="1">Muscle</tissue>
    </source>
</reference>
<organism evidence="1 2">
    <name type="scientific">Ameca splendens</name>
    <dbReference type="NCBI Taxonomy" id="208324"/>
    <lineage>
        <taxon>Eukaryota</taxon>
        <taxon>Metazoa</taxon>
        <taxon>Chordata</taxon>
        <taxon>Craniata</taxon>
        <taxon>Vertebrata</taxon>
        <taxon>Euteleostomi</taxon>
        <taxon>Actinopterygii</taxon>
        <taxon>Neopterygii</taxon>
        <taxon>Teleostei</taxon>
        <taxon>Neoteleostei</taxon>
        <taxon>Acanthomorphata</taxon>
        <taxon>Ovalentaria</taxon>
        <taxon>Atherinomorphae</taxon>
        <taxon>Cyprinodontiformes</taxon>
        <taxon>Goodeidae</taxon>
        <taxon>Ameca</taxon>
    </lineage>
</organism>
<comment type="caution">
    <text evidence="1">The sequence shown here is derived from an EMBL/GenBank/DDBJ whole genome shotgun (WGS) entry which is preliminary data.</text>
</comment>
<dbReference type="EMBL" id="JAHRIP010000363">
    <property type="protein sequence ID" value="MEQ2279222.1"/>
    <property type="molecule type" value="Genomic_DNA"/>
</dbReference>
<evidence type="ECO:0008006" key="3">
    <source>
        <dbReference type="Google" id="ProtNLM"/>
    </source>
</evidence>
<proteinExistence type="predicted"/>
<evidence type="ECO:0000313" key="2">
    <source>
        <dbReference type="Proteomes" id="UP001469553"/>
    </source>
</evidence>
<name>A0ABV0XCQ8_9TELE</name>
<gene>
    <name evidence="1" type="ORF">AMECASPLE_007219</name>
</gene>
<keyword evidence="2" id="KW-1185">Reference proteome</keyword>
<dbReference type="Proteomes" id="UP001469553">
    <property type="component" value="Unassembled WGS sequence"/>
</dbReference>
<evidence type="ECO:0000313" key="1">
    <source>
        <dbReference type="EMBL" id="MEQ2279222.1"/>
    </source>
</evidence>
<sequence length="112" mass="12340">MLFSFFSIKFVQCSSITCIDTVPQHLHTVTTCMSSLSYSTLEIGLRVHLLSCLTLLDEATKRATTVNVSLFFPIENTPLCSFCVSALSLKPPVGYGRWPLTLSMVLLEVSSC</sequence>
<accession>A0ABV0XCQ8</accession>